<evidence type="ECO:0000256" key="6">
    <source>
        <dbReference type="RuleBase" id="RU003983"/>
    </source>
</evidence>
<dbReference type="GO" id="GO:0004222">
    <property type="term" value="F:metalloendopeptidase activity"/>
    <property type="evidence" value="ECO:0007669"/>
    <property type="project" value="InterPro"/>
</dbReference>
<evidence type="ECO:0000256" key="7">
    <source>
        <dbReference type="SAM" id="Phobius"/>
    </source>
</evidence>
<evidence type="ECO:0000256" key="1">
    <source>
        <dbReference type="ARBA" id="ARBA00022670"/>
    </source>
</evidence>
<dbReference type="GO" id="GO:0016020">
    <property type="term" value="C:membrane"/>
    <property type="evidence" value="ECO:0007669"/>
    <property type="project" value="TreeGrafter"/>
</dbReference>
<comment type="similarity">
    <text evidence="6">Belongs to the peptidase M48 family.</text>
</comment>
<keyword evidence="5 6" id="KW-0482">Metalloprotease</keyword>
<name>A0A4R6RBA7_9HYPH</name>
<feature type="domain" description="Peptidase M48" evidence="8">
    <location>
        <begin position="161"/>
        <end position="331"/>
    </location>
</feature>
<dbReference type="OrthoDB" id="9810445at2"/>
<dbReference type="GO" id="GO:0046872">
    <property type="term" value="F:metal ion binding"/>
    <property type="evidence" value="ECO:0007669"/>
    <property type="project" value="UniProtKB-KW"/>
</dbReference>
<keyword evidence="7" id="KW-0812">Transmembrane</keyword>
<reference evidence="9 10" key="1">
    <citation type="submission" date="2019-03" db="EMBL/GenBank/DDBJ databases">
        <title>Genomic Encyclopedia of Type Strains, Phase IV (KMG-IV): sequencing the most valuable type-strain genomes for metagenomic binning, comparative biology and taxonomic classification.</title>
        <authorList>
            <person name="Goeker M."/>
        </authorList>
    </citation>
    <scope>NUCLEOTIDE SEQUENCE [LARGE SCALE GENOMIC DNA]</scope>
    <source>
        <strain evidence="9 10">DSM 102969</strain>
    </source>
</reference>
<dbReference type="InterPro" id="IPR051156">
    <property type="entry name" value="Mito/Outer_Membr_Metalloprot"/>
</dbReference>
<dbReference type="AlphaFoldDB" id="A0A4R6RBA7"/>
<gene>
    <name evidence="9" type="ORF">EDD54_3304</name>
</gene>
<keyword evidence="7" id="KW-0472">Membrane</keyword>
<evidence type="ECO:0000313" key="10">
    <source>
        <dbReference type="Proteomes" id="UP000294547"/>
    </source>
</evidence>
<evidence type="ECO:0000256" key="5">
    <source>
        <dbReference type="ARBA" id="ARBA00023049"/>
    </source>
</evidence>
<dbReference type="Pfam" id="PF01435">
    <property type="entry name" value="Peptidase_M48"/>
    <property type="match status" value="1"/>
</dbReference>
<evidence type="ECO:0000256" key="4">
    <source>
        <dbReference type="ARBA" id="ARBA00022833"/>
    </source>
</evidence>
<dbReference type="RefSeq" id="WP_126538212.1">
    <property type="nucleotide sequence ID" value="NZ_BSPM01000009.1"/>
</dbReference>
<dbReference type="Gene3D" id="3.30.2010.10">
    <property type="entry name" value="Metalloproteases ('zincins'), catalytic domain"/>
    <property type="match status" value="1"/>
</dbReference>
<keyword evidence="2" id="KW-0479">Metal-binding</keyword>
<keyword evidence="10" id="KW-1185">Reference proteome</keyword>
<sequence>MWIEGRAVLRERAGAPGRGVGVALDMRGLTLRGAAGEEIGRWPFGGLVRGTERDAFVLTRRGAAERLEIAEPATRAAFEAALKALPRERRGRMPGGLAIGAVAVLALVVLAVYGAWRGLTALADSAAALVPDDVVAAIDRAGLPGVLDTVAAGPRCEAPAGQRALDALAGRLADAGGVRPIDWHVAVHRSDVPNALALPGGTIVVTEALLRHASPDAFAGVLAHEIGHVHLRHGLKAMVHEGGLALMFGMVTGDPSGLVAGAGRLVIGSAYSRDAEREADAFAVTALAAAGGDPTALAPFLATIETTGGDVAGGLISTHPLGADRAAAITAAAATAHRGAGPALTAADWAAIRSICGDF</sequence>
<organism evidence="9 10">
    <name type="scientific">Oharaeibacter diazotrophicus</name>
    <dbReference type="NCBI Taxonomy" id="1920512"/>
    <lineage>
        <taxon>Bacteria</taxon>
        <taxon>Pseudomonadati</taxon>
        <taxon>Pseudomonadota</taxon>
        <taxon>Alphaproteobacteria</taxon>
        <taxon>Hyphomicrobiales</taxon>
        <taxon>Pleomorphomonadaceae</taxon>
        <taxon>Oharaeibacter</taxon>
    </lineage>
</organism>
<keyword evidence="7" id="KW-1133">Transmembrane helix</keyword>
<evidence type="ECO:0000256" key="3">
    <source>
        <dbReference type="ARBA" id="ARBA00022801"/>
    </source>
</evidence>
<dbReference type="PANTHER" id="PTHR22726">
    <property type="entry name" value="METALLOENDOPEPTIDASE OMA1"/>
    <property type="match status" value="1"/>
</dbReference>
<keyword evidence="3 6" id="KW-0378">Hydrolase</keyword>
<feature type="transmembrane region" description="Helical" evidence="7">
    <location>
        <begin position="97"/>
        <end position="116"/>
    </location>
</feature>
<evidence type="ECO:0000256" key="2">
    <source>
        <dbReference type="ARBA" id="ARBA00022723"/>
    </source>
</evidence>
<evidence type="ECO:0000259" key="8">
    <source>
        <dbReference type="Pfam" id="PF01435"/>
    </source>
</evidence>
<comment type="caution">
    <text evidence="9">The sequence shown here is derived from an EMBL/GenBank/DDBJ whole genome shotgun (WGS) entry which is preliminary data.</text>
</comment>
<accession>A0A4R6RBA7</accession>
<dbReference type="EMBL" id="SNXY01000009">
    <property type="protein sequence ID" value="TDP83342.1"/>
    <property type="molecule type" value="Genomic_DNA"/>
</dbReference>
<keyword evidence="1 6" id="KW-0645">Protease</keyword>
<keyword evidence="4 6" id="KW-0862">Zinc</keyword>
<evidence type="ECO:0000313" key="9">
    <source>
        <dbReference type="EMBL" id="TDP83342.1"/>
    </source>
</evidence>
<comment type="cofactor">
    <cofactor evidence="6">
        <name>Zn(2+)</name>
        <dbReference type="ChEBI" id="CHEBI:29105"/>
    </cofactor>
    <text evidence="6">Binds 1 zinc ion per subunit.</text>
</comment>
<proteinExistence type="inferred from homology"/>
<dbReference type="Proteomes" id="UP000294547">
    <property type="component" value="Unassembled WGS sequence"/>
</dbReference>
<dbReference type="CDD" id="cd07332">
    <property type="entry name" value="M48C_Oma1_like"/>
    <property type="match status" value="1"/>
</dbReference>
<protein>
    <submittedName>
        <fullName evidence="9">Peptidase M48-like protein</fullName>
    </submittedName>
</protein>
<dbReference type="InterPro" id="IPR001915">
    <property type="entry name" value="Peptidase_M48"/>
</dbReference>
<dbReference type="PANTHER" id="PTHR22726:SF1">
    <property type="entry name" value="METALLOENDOPEPTIDASE OMA1, MITOCHONDRIAL"/>
    <property type="match status" value="1"/>
</dbReference>
<dbReference type="GO" id="GO:0051603">
    <property type="term" value="P:proteolysis involved in protein catabolic process"/>
    <property type="evidence" value="ECO:0007669"/>
    <property type="project" value="TreeGrafter"/>
</dbReference>